<dbReference type="SMART" id="SM00020">
    <property type="entry name" value="Tryp_SPc"/>
    <property type="match status" value="2"/>
</dbReference>
<dbReference type="InterPro" id="IPR043504">
    <property type="entry name" value="Peptidase_S1_PA_chymotrypsin"/>
</dbReference>
<feature type="domain" description="Peptidase S1" evidence="5">
    <location>
        <begin position="539"/>
        <end position="790"/>
    </location>
</feature>
<reference evidence="6" key="1">
    <citation type="submission" date="2022-12" db="EMBL/GenBank/DDBJ databases">
        <title>Chromosome-level genome assembly of the bean flower thrips Megalurothrips usitatus.</title>
        <authorList>
            <person name="Ma L."/>
            <person name="Liu Q."/>
            <person name="Li H."/>
            <person name="Cai W."/>
        </authorList>
    </citation>
    <scope>NUCLEOTIDE SEQUENCE</scope>
    <source>
        <strain evidence="6">Cailab_2022a</strain>
    </source>
</reference>
<feature type="compositionally biased region" description="Low complexity" evidence="3">
    <location>
        <begin position="133"/>
        <end position="142"/>
    </location>
</feature>
<name>A0AAV7WZI4_9NEOP</name>
<gene>
    <name evidence="6" type="ORF">ONE63_011365</name>
</gene>
<accession>A0AAV7WZI4</accession>
<keyword evidence="1" id="KW-1015">Disulfide bond</keyword>
<evidence type="ECO:0000256" key="3">
    <source>
        <dbReference type="SAM" id="MobiDB-lite"/>
    </source>
</evidence>
<dbReference type="PROSITE" id="PS50240">
    <property type="entry name" value="TRYPSIN_DOM"/>
    <property type="match status" value="2"/>
</dbReference>
<keyword evidence="4" id="KW-0732">Signal</keyword>
<keyword evidence="2" id="KW-0378">Hydrolase</keyword>
<sequence length="796" mass="83647">MRPVRTVTVALALLVLSASPSGCSGRRRDRLFVAGPRGRADAGASSCFHSTLLRAGRCALLTQCPSAIRERRRGAWPQMCGFPDSAGDSWSQTAGTFVPLVCCPDAPPGPPPGPWPQPGGPTEGPPPGPRPTPSTTARPGAAQCCPGDGRGGGGGGVPLEPAAESCASLLASSDKEDAREGAARRMCRRYERAACGVSPPTLKATAPSAGEPADRMEFPHMALLGYGSDPADLRWACGGSLIAPDWVLTAAHCIGIGSTPVGWVLLGALFRNETDSSPSPEASSRQVLPVAEVVVHPEYRATGRYHDVALLRLARPAATSRTGVRPACLHTDVDGDPAGSEAVATGWGATGFGEDVSERLIKVSLTVRSQAECRSKISERTDSKLSRGILDGQMCAGGGSEQDTCQGDSGGPLQVGAADAGGAGTCLYRVVGVVSFGPACGIGLPGVYTRVSHYVPWLEAVIWGRGQQAVAAGLPRQPQRFNLTEAAQGTLPSPLIRPAGLDDTVCRSYLLDWCSSSGPLAMQPGLTPRDACRFRSDVGETADPIDYPHMAMLVYGDEYTNEEVGCVGSLISPQYIITAARCATLGCLPMQRALLGVTGGRGSLRSHYRSRSRTEAAVAGVLVHPDYERDRRFNDVALVRLAQAVAVTALVRPACLHTFEDGPEARTRAVATGWEASGHWQDVDGELRRTTLTLRDSRSCRRAVEQQGLPGDLRDSQLCTGGACPNATLPGEPGGPLQVVSRVLDAGDSLLLRVHRLVAMTSLRPPCGRCLPDVHTRVAAFVPWIESVVWPDDAAP</sequence>
<dbReference type="InterPro" id="IPR009003">
    <property type="entry name" value="Peptidase_S1_PA"/>
</dbReference>
<dbReference type="GO" id="GO:0006508">
    <property type="term" value="P:proteolysis"/>
    <property type="evidence" value="ECO:0007669"/>
    <property type="project" value="UniProtKB-KW"/>
</dbReference>
<dbReference type="InterPro" id="IPR018114">
    <property type="entry name" value="TRYPSIN_HIS"/>
</dbReference>
<feature type="region of interest" description="Disordered" evidence="3">
    <location>
        <begin position="108"/>
        <end position="159"/>
    </location>
</feature>
<dbReference type="EMBL" id="JAPTSV010000791">
    <property type="protein sequence ID" value="KAJ1519028.1"/>
    <property type="molecule type" value="Genomic_DNA"/>
</dbReference>
<dbReference type="PRINTS" id="PR00722">
    <property type="entry name" value="CHYMOTRYPSIN"/>
</dbReference>
<proteinExistence type="predicted"/>
<dbReference type="GO" id="GO:0004252">
    <property type="term" value="F:serine-type endopeptidase activity"/>
    <property type="evidence" value="ECO:0007669"/>
    <property type="project" value="InterPro"/>
</dbReference>
<feature type="compositionally biased region" description="Gly residues" evidence="3">
    <location>
        <begin position="148"/>
        <end position="157"/>
    </location>
</feature>
<evidence type="ECO:0000256" key="4">
    <source>
        <dbReference type="SAM" id="SignalP"/>
    </source>
</evidence>
<dbReference type="PROSITE" id="PS00135">
    <property type="entry name" value="TRYPSIN_SER"/>
    <property type="match status" value="1"/>
</dbReference>
<keyword evidence="2" id="KW-0645">Protease</keyword>
<dbReference type="AlphaFoldDB" id="A0AAV7WZI4"/>
<organism evidence="6 7">
    <name type="scientific">Megalurothrips usitatus</name>
    <name type="common">bean blossom thrips</name>
    <dbReference type="NCBI Taxonomy" id="439358"/>
    <lineage>
        <taxon>Eukaryota</taxon>
        <taxon>Metazoa</taxon>
        <taxon>Ecdysozoa</taxon>
        <taxon>Arthropoda</taxon>
        <taxon>Hexapoda</taxon>
        <taxon>Insecta</taxon>
        <taxon>Pterygota</taxon>
        <taxon>Neoptera</taxon>
        <taxon>Paraneoptera</taxon>
        <taxon>Thysanoptera</taxon>
        <taxon>Terebrantia</taxon>
        <taxon>Thripoidea</taxon>
        <taxon>Thripidae</taxon>
        <taxon>Megalurothrips</taxon>
    </lineage>
</organism>
<dbReference type="PANTHER" id="PTHR24260">
    <property type="match status" value="1"/>
</dbReference>
<feature type="chain" id="PRO_5043473842" description="Peptidase S1 domain-containing protein" evidence="4">
    <location>
        <begin position="26"/>
        <end position="796"/>
    </location>
</feature>
<evidence type="ECO:0000256" key="2">
    <source>
        <dbReference type="RuleBase" id="RU363034"/>
    </source>
</evidence>
<keyword evidence="2" id="KW-0720">Serine protease</keyword>
<evidence type="ECO:0000256" key="1">
    <source>
        <dbReference type="ARBA" id="ARBA00023157"/>
    </source>
</evidence>
<dbReference type="InterPro" id="IPR001254">
    <property type="entry name" value="Trypsin_dom"/>
</dbReference>
<evidence type="ECO:0000313" key="7">
    <source>
        <dbReference type="Proteomes" id="UP001075354"/>
    </source>
</evidence>
<dbReference type="PANTHER" id="PTHR24260:SF147">
    <property type="entry name" value="EG:BACR7A4.3 PROTEIN-RELATED"/>
    <property type="match status" value="1"/>
</dbReference>
<protein>
    <recommendedName>
        <fullName evidence="5">Peptidase S1 domain-containing protein</fullName>
    </recommendedName>
</protein>
<dbReference type="Pfam" id="PF00089">
    <property type="entry name" value="Trypsin"/>
    <property type="match status" value="2"/>
</dbReference>
<dbReference type="InterPro" id="IPR001314">
    <property type="entry name" value="Peptidase_S1A"/>
</dbReference>
<dbReference type="CDD" id="cd00190">
    <property type="entry name" value="Tryp_SPc"/>
    <property type="match status" value="2"/>
</dbReference>
<feature type="compositionally biased region" description="Pro residues" evidence="3">
    <location>
        <begin position="108"/>
        <end position="132"/>
    </location>
</feature>
<dbReference type="PROSITE" id="PS00134">
    <property type="entry name" value="TRYPSIN_HIS"/>
    <property type="match status" value="1"/>
</dbReference>
<dbReference type="InterPro" id="IPR033116">
    <property type="entry name" value="TRYPSIN_SER"/>
</dbReference>
<evidence type="ECO:0000313" key="6">
    <source>
        <dbReference type="EMBL" id="KAJ1519028.1"/>
    </source>
</evidence>
<evidence type="ECO:0000259" key="5">
    <source>
        <dbReference type="PROSITE" id="PS50240"/>
    </source>
</evidence>
<feature type="domain" description="Peptidase S1" evidence="5">
    <location>
        <begin position="207"/>
        <end position="463"/>
    </location>
</feature>
<comment type="caution">
    <text evidence="6">The sequence shown here is derived from an EMBL/GenBank/DDBJ whole genome shotgun (WGS) entry which is preliminary data.</text>
</comment>
<keyword evidence="7" id="KW-1185">Reference proteome</keyword>
<dbReference type="SUPFAM" id="SSF50494">
    <property type="entry name" value="Trypsin-like serine proteases"/>
    <property type="match status" value="2"/>
</dbReference>
<dbReference type="Gene3D" id="2.40.10.10">
    <property type="entry name" value="Trypsin-like serine proteases"/>
    <property type="match status" value="2"/>
</dbReference>
<dbReference type="InterPro" id="IPR051333">
    <property type="entry name" value="CLIP_Serine_Protease"/>
</dbReference>
<feature type="signal peptide" evidence="4">
    <location>
        <begin position="1"/>
        <end position="25"/>
    </location>
</feature>
<dbReference type="Proteomes" id="UP001075354">
    <property type="component" value="Unassembled WGS sequence"/>
</dbReference>